<dbReference type="RefSeq" id="WP_163172157.1">
    <property type="nucleotide sequence ID" value="NZ_CP044463.1"/>
</dbReference>
<organism evidence="2 3">
    <name type="scientific">Acinetobacter schindleri</name>
    <dbReference type="NCBI Taxonomy" id="108981"/>
    <lineage>
        <taxon>Bacteria</taxon>
        <taxon>Pseudomonadati</taxon>
        <taxon>Pseudomonadota</taxon>
        <taxon>Gammaproteobacteria</taxon>
        <taxon>Moraxellales</taxon>
        <taxon>Moraxellaceae</taxon>
        <taxon>Acinetobacter</taxon>
    </lineage>
</organism>
<dbReference type="InterPro" id="IPR037126">
    <property type="entry name" value="PdaC/RsiV-like_sf"/>
</dbReference>
<dbReference type="Pfam" id="PF11738">
    <property type="entry name" value="DUF3298"/>
    <property type="match status" value="1"/>
</dbReference>
<evidence type="ECO:0000313" key="2">
    <source>
        <dbReference type="EMBL" id="QIC68168.1"/>
    </source>
</evidence>
<dbReference type="PROSITE" id="PS51257">
    <property type="entry name" value="PROKAR_LIPOPROTEIN"/>
    <property type="match status" value="1"/>
</dbReference>
<feature type="domain" description="DUF3298" evidence="1">
    <location>
        <begin position="214"/>
        <end position="292"/>
    </location>
</feature>
<reference evidence="2 3" key="1">
    <citation type="submission" date="2019-09" db="EMBL/GenBank/DDBJ databases">
        <title>Non-baumannii Acinetobacter spp. carrying blaNDM-1 isolated in China.</title>
        <authorList>
            <person name="Cui C."/>
            <person name="Chen C."/>
            <person name="Sun J."/>
            <person name="Liu Y."/>
        </authorList>
    </citation>
    <scope>NUCLEOTIDE SEQUENCE [LARGE SCALE GENOMIC DNA]</scope>
    <source>
        <strain evidence="2 3">HZE23-1</strain>
    </source>
</reference>
<dbReference type="Gene3D" id="3.30.565.40">
    <property type="entry name" value="Fervidobacterium nodosum Rt17-B1 like"/>
    <property type="match status" value="1"/>
</dbReference>
<sequence length="317" mass="35257">MPKYNKIFGLSVLATAILLTACQPREKEAKEVNPPEVTQAEPEIVQLKGETEKLNLDLPECDGKSCPEITIERLNSNQRFIDEFIDQQILTRLKGMLDVDAITSAKVQAASEPTPVQSAASEAAVTQPQLSARQQLEKQTIPYMQTFLNLDKELKALSANHSISLMIKPKILNPGNPLATVVLNSTHYLGGAHGSTAQNYYNFDLDSKKLVKLEDIVLPKQKAQLEAKAHEAFKTWVIDSELATDVAEYEQAWKFKLTDNFFLTKQGLALQYAEYEIGPYVVGLPRLNIPYSDLQGILKPEYLPKTEQAASEAQVAK</sequence>
<accession>A0AAE6WX38</accession>
<dbReference type="Gene3D" id="3.90.640.20">
    <property type="entry name" value="Heat-shock cognate protein, ATPase"/>
    <property type="match status" value="1"/>
</dbReference>
<evidence type="ECO:0000313" key="3">
    <source>
        <dbReference type="Proteomes" id="UP000503505"/>
    </source>
</evidence>
<gene>
    <name evidence="2" type="ORF">FSC10_12745</name>
</gene>
<dbReference type="EMBL" id="CP044463">
    <property type="protein sequence ID" value="QIC68168.1"/>
    <property type="molecule type" value="Genomic_DNA"/>
</dbReference>
<protein>
    <submittedName>
        <fullName evidence="2">DUF3298 domain-containing protein</fullName>
    </submittedName>
</protein>
<proteinExistence type="predicted"/>
<evidence type="ECO:0000259" key="1">
    <source>
        <dbReference type="Pfam" id="PF11738"/>
    </source>
</evidence>
<dbReference type="Proteomes" id="UP000503505">
    <property type="component" value="Chromosome"/>
</dbReference>
<dbReference type="AlphaFoldDB" id="A0AAE6WX38"/>
<name>A0AAE6WX38_9GAMM</name>
<dbReference type="InterPro" id="IPR021729">
    <property type="entry name" value="DUF3298"/>
</dbReference>